<keyword evidence="2" id="KW-1185">Reference proteome</keyword>
<comment type="caution">
    <text evidence="1">The sequence shown here is derived from an EMBL/GenBank/DDBJ whole genome shotgun (WGS) entry which is preliminary data.</text>
</comment>
<name>A0AAW9RYB2_9HYPH</name>
<dbReference type="RefSeq" id="WP_340331640.1">
    <property type="nucleotide sequence ID" value="NZ_JAZHOF010000009.1"/>
</dbReference>
<evidence type="ECO:0000313" key="1">
    <source>
        <dbReference type="EMBL" id="MEJ8573945.1"/>
    </source>
</evidence>
<gene>
    <name evidence="1" type="ORF">V3328_20830</name>
</gene>
<evidence type="ECO:0000313" key="2">
    <source>
        <dbReference type="Proteomes" id="UP001378188"/>
    </source>
</evidence>
<proteinExistence type="predicted"/>
<protein>
    <submittedName>
        <fullName evidence="1">Uncharacterized protein</fullName>
    </submittedName>
</protein>
<dbReference type="EMBL" id="JAZHOF010000009">
    <property type="protein sequence ID" value="MEJ8573945.1"/>
    <property type="molecule type" value="Genomic_DNA"/>
</dbReference>
<dbReference type="AlphaFoldDB" id="A0AAW9RYB2"/>
<accession>A0AAW9RYB2</accession>
<dbReference type="Proteomes" id="UP001378188">
    <property type="component" value="Unassembled WGS sequence"/>
</dbReference>
<reference evidence="1 2" key="1">
    <citation type="submission" date="2024-02" db="EMBL/GenBank/DDBJ databases">
        <title>Genome analysis and characterization of Microbaculum marinisediminis sp. nov., isolated from marine sediment.</title>
        <authorList>
            <person name="Du Z.-J."/>
            <person name="Ye Y.-Q."/>
            <person name="Zhang Z.-R."/>
            <person name="Yuan S.-M."/>
            <person name="Zhang X.-Y."/>
        </authorList>
    </citation>
    <scope>NUCLEOTIDE SEQUENCE [LARGE SCALE GENOMIC DNA]</scope>
    <source>
        <strain evidence="1 2">SDUM1044001</strain>
    </source>
</reference>
<organism evidence="1 2">
    <name type="scientific">Microbaculum marinum</name>
    <dbReference type="NCBI Taxonomy" id="1764581"/>
    <lineage>
        <taxon>Bacteria</taxon>
        <taxon>Pseudomonadati</taxon>
        <taxon>Pseudomonadota</taxon>
        <taxon>Alphaproteobacteria</taxon>
        <taxon>Hyphomicrobiales</taxon>
        <taxon>Tepidamorphaceae</taxon>
        <taxon>Microbaculum</taxon>
    </lineage>
</organism>
<sequence>MSDSVTKEDADHAFDGGFIRFYGFYWDRKYVNWERKQMLAIPVGRTGQGKTANNIKNTWNCMNFWAQRGVYILYDENLYPVYAGQSGVERKNTVERGSIGDRINAHSTGKYRNGWQFFSWFGFMDCRMPNMRKANPEERLFPNWEEVKLSNVNLNELLSSFEAIVIEGFIPRFNARGGDLKKAVRCEQHEGQGYIQLGGMQSNTEDVSQR</sequence>